<dbReference type="PANTHER" id="PTHR47667">
    <property type="entry name" value="REGULATOR OF TY1 TRANSPOSITION PROTEIN 107"/>
    <property type="match status" value="1"/>
</dbReference>
<feature type="domain" description="BRCT" evidence="2">
    <location>
        <begin position="9"/>
        <end position="106"/>
    </location>
</feature>
<feature type="region of interest" description="Disordered" evidence="1">
    <location>
        <begin position="206"/>
        <end position="229"/>
    </location>
</feature>
<dbReference type="AlphaFoldDB" id="A0AAE0XFG0"/>
<organism evidence="3 4">
    <name type="scientific">Podospora appendiculata</name>
    <dbReference type="NCBI Taxonomy" id="314037"/>
    <lineage>
        <taxon>Eukaryota</taxon>
        <taxon>Fungi</taxon>
        <taxon>Dikarya</taxon>
        <taxon>Ascomycota</taxon>
        <taxon>Pezizomycotina</taxon>
        <taxon>Sordariomycetes</taxon>
        <taxon>Sordariomycetidae</taxon>
        <taxon>Sordariales</taxon>
        <taxon>Podosporaceae</taxon>
        <taxon>Podospora</taxon>
    </lineage>
</organism>
<dbReference type="FunFam" id="3.40.50.10190:FF:000066">
    <property type="entry name" value="BRCT domain protein (Eurofung)"/>
    <property type="match status" value="1"/>
</dbReference>
<dbReference type="GO" id="GO:0006302">
    <property type="term" value="P:double-strand break repair"/>
    <property type="evidence" value="ECO:0007669"/>
    <property type="project" value="TreeGrafter"/>
</dbReference>
<name>A0AAE0XFG0_9PEZI</name>
<reference evidence="3" key="2">
    <citation type="submission" date="2023-06" db="EMBL/GenBank/DDBJ databases">
        <authorList>
            <consortium name="Lawrence Berkeley National Laboratory"/>
            <person name="Haridas S."/>
            <person name="Hensen N."/>
            <person name="Bonometti L."/>
            <person name="Westerberg I."/>
            <person name="Brannstrom I.O."/>
            <person name="Guillou S."/>
            <person name="Cros-Aarteil S."/>
            <person name="Calhoun S."/>
            <person name="Kuo A."/>
            <person name="Mondo S."/>
            <person name="Pangilinan J."/>
            <person name="Riley R."/>
            <person name="Labutti K."/>
            <person name="Andreopoulos B."/>
            <person name="Lipzen A."/>
            <person name="Chen C."/>
            <person name="Yanf M."/>
            <person name="Daum C."/>
            <person name="Ng V."/>
            <person name="Clum A."/>
            <person name="Steindorff A."/>
            <person name="Ohm R."/>
            <person name="Martin F."/>
            <person name="Silar P."/>
            <person name="Natvig D."/>
            <person name="Lalanne C."/>
            <person name="Gautier V."/>
            <person name="Ament-Velasquez S.L."/>
            <person name="Kruys A."/>
            <person name="Hutchinson M.I."/>
            <person name="Powell A.J."/>
            <person name="Barry K."/>
            <person name="Miller A.N."/>
            <person name="Grigoriev I.V."/>
            <person name="Debuchy R."/>
            <person name="Gladieux P."/>
            <person name="Thoren M.H."/>
            <person name="Johannesson H."/>
        </authorList>
    </citation>
    <scope>NUCLEOTIDE SEQUENCE</scope>
    <source>
        <strain evidence="3">CBS 314.62</strain>
    </source>
</reference>
<accession>A0AAE0XFG0</accession>
<dbReference type="GO" id="GO:1990683">
    <property type="term" value="P:DNA double-strand break attachment to nuclear envelope"/>
    <property type="evidence" value="ECO:0007669"/>
    <property type="project" value="TreeGrafter"/>
</dbReference>
<dbReference type="FunFam" id="3.40.50.10190:FF:000048">
    <property type="entry name" value="DNA repair protein Rtt107"/>
    <property type="match status" value="1"/>
</dbReference>
<dbReference type="InterPro" id="IPR001357">
    <property type="entry name" value="BRCT_dom"/>
</dbReference>
<dbReference type="CDD" id="cd17743">
    <property type="entry name" value="BRCT_BRC1_like_rpt5"/>
    <property type="match status" value="1"/>
</dbReference>
<dbReference type="Proteomes" id="UP001270362">
    <property type="component" value="Unassembled WGS sequence"/>
</dbReference>
<feature type="region of interest" description="Disordered" evidence="1">
    <location>
        <begin position="565"/>
        <end position="618"/>
    </location>
</feature>
<dbReference type="PROSITE" id="PS50172">
    <property type="entry name" value="BRCT"/>
    <property type="match status" value="4"/>
</dbReference>
<dbReference type="EMBL" id="JAULSO010000001">
    <property type="protein sequence ID" value="KAK3692489.1"/>
    <property type="molecule type" value="Genomic_DNA"/>
</dbReference>
<dbReference type="Pfam" id="PF16589">
    <property type="entry name" value="BRCT_2"/>
    <property type="match status" value="1"/>
</dbReference>
<evidence type="ECO:0000313" key="3">
    <source>
        <dbReference type="EMBL" id="KAK3692489.1"/>
    </source>
</evidence>
<dbReference type="InterPro" id="IPR036420">
    <property type="entry name" value="BRCT_dom_sf"/>
</dbReference>
<feature type="domain" description="BRCT" evidence="2">
    <location>
        <begin position="341"/>
        <end position="411"/>
    </location>
</feature>
<gene>
    <name evidence="3" type="ORF">B0T22DRAFT_15307</name>
</gene>
<dbReference type="CDD" id="cd18437">
    <property type="entry name" value="BRCT_BRC1_like_rpt3"/>
    <property type="match status" value="1"/>
</dbReference>
<dbReference type="SMART" id="SM00292">
    <property type="entry name" value="BRCT"/>
    <property type="match status" value="6"/>
</dbReference>
<dbReference type="CDD" id="cd18436">
    <property type="entry name" value="BRCT_BRC1_like_rpt2"/>
    <property type="match status" value="1"/>
</dbReference>
<dbReference type="CDD" id="cd18439">
    <property type="entry name" value="BRCT_BRC1_like_rpt6"/>
    <property type="match status" value="1"/>
</dbReference>
<dbReference type="GO" id="GO:0005634">
    <property type="term" value="C:nucleus"/>
    <property type="evidence" value="ECO:0007669"/>
    <property type="project" value="TreeGrafter"/>
</dbReference>
<proteinExistence type="predicted"/>
<comment type="caution">
    <text evidence="3">The sequence shown here is derived from an EMBL/GenBank/DDBJ whole genome shotgun (WGS) entry which is preliminary data.</text>
</comment>
<dbReference type="Pfam" id="PF12738">
    <property type="entry name" value="PTCB-BRCT"/>
    <property type="match status" value="1"/>
</dbReference>
<dbReference type="CDD" id="cd00027">
    <property type="entry name" value="BRCT"/>
    <property type="match status" value="1"/>
</dbReference>
<feature type="compositionally biased region" description="Basic and acidic residues" evidence="1">
    <location>
        <begin position="577"/>
        <end position="598"/>
    </location>
</feature>
<reference evidence="3" key="1">
    <citation type="journal article" date="2023" name="Mol. Phylogenet. Evol.">
        <title>Genome-scale phylogeny and comparative genomics of the fungal order Sordariales.</title>
        <authorList>
            <person name="Hensen N."/>
            <person name="Bonometti L."/>
            <person name="Westerberg I."/>
            <person name="Brannstrom I.O."/>
            <person name="Guillou S."/>
            <person name="Cros-Aarteil S."/>
            <person name="Calhoun S."/>
            <person name="Haridas S."/>
            <person name="Kuo A."/>
            <person name="Mondo S."/>
            <person name="Pangilinan J."/>
            <person name="Riley R."/>
            <person name="LaButti K."/>
            <person name="Andreopoulos B."/>
            <person name="Lipzen A."/>
            <person name="Chen C."/>
            <person name="Yan M."/>
            <person name="Daum C."/>
            <person name="Ng V."/>
            <person name="Clum A."/>
            <person name="Steindorff A."/>
            <person name="Ohm R.A."/>
            <person name="Martin F."/>
            <person name="Silar P."/>
            <person name="Natvig D.O."/>
            <person name="Lalanne C."/>
            <person name="Gautier V."/>
            <person name="Ament-Velasquez S.L."/>
            <person name="Kruys A."/>
            <person name="Hutchinson M.I."/>
            <person name="Powell A.J."/>
            <person name="Barry K."/>
            <person name="Miller A.N."/>
            <person name="Grigoriev I.V."/>
            <person name="Debuchy R."/>
            <person name="Gladieux P."/>
            <person name="Hiltunen Thoren M."/>
            <person name="Johannesson H."/>
        </authorList>
    </citation>
    <scope>NUCLEOTIDE SEQUENCE</scope>
    <source>
        <strain evidence="3">CBS 314.62</strain>
    </source>
</reference>
<dbReference type="PANTHER" id="PTHR47667:SF1">
    <property type="entry name" value="REGULATOR OF TY1 TRANSPOSITION PROTEIN 107"/>
    <property type="match status" value="1"/>
</dbReference>
<dbReference type="SUPFAM" id="SSF52113">
    <property type="entry name" value="BRCT domain"/>
    <property type="match status" value="6"/>
</dbReference>
<dbReference type="Pfam" id="PF16770">
    <property type="entry name" value="RTT107_BRCT_5"/>
    <property type="match status" value="1"/>
</dbReference>
<protein>
    <submittedName>
        <fullName evidence="3">BRCT domain-containing protein</fullName>
    </submittedName>
</protein>
<sequence>MAENATPRGGKGLFDACLIAFVQSSKLSAAMISELSRVVTSNGAEVLEPDRKGKIRIPQATHIVSSTIDFDQYVDAQAMMIPVVTPDWIKNTIARNKVAQVRPYSPDPRMIFSNVILSCADIPDTDKETIVGATMALGGMESKDLTRQTTHICALSMDHPKCLSAQQKSPKCLIVLPHWFDDCFRLGKRISEGPYLLPDPEILRKGPEEDVKVPPTSQRLQGATSAVPDATLSTEESARKLTIFAHKKVMLSWDLPANARLRKILTDLIEISGGAVVEVVEDCDMFICQYRDGEQYIRAAQNGKDVGNLAWLYHLIVHNEWTSPFQRMLHYPIPRDGIPGFKGLRITLSNYGGDARTYLENLIIATGATYTKTMKADNTHLITARMHSEKVDAARDWNIEIANHLWIEDCYAECQIQALTNAKYRTFPARTNLGEVIGQTFLNERKLRATYYPGGDENLDSAAKRKRKIINAAQDNVYGSEPIGRDSSVRKDSVVGASKSAAKARATLAARDFATPAKARHVLSGKENDAASVVSSASRSAKAQALSKLQEMAPDIALFEKENKRMKGGHGPWGGKRAADQIDKDRTGKSSSPAHKDADDDDDETPGSKRPAKRTKPSLPEVDIRICLTGFKRWIGNKAREESDRKKLRSLGIQIVQDNVPCQYLAAPNMVRTMKFLKCLARGPEVIDSTFITDCLETGKVLDVQDYALVDKENEKKFGVSIETAVSRARANRGRLLNGVPIYCTAEIKNGFESYRTIAEANGATFMIYRARSGTTIKPTTAEEDGGAPPEPVYLLSSISATEKPLWSKFEEMAKKGNMEPRVVVSDWLLDVAMKQEITFDPKYLVSRYAESKSL</sequence>
<keyword evidence="4" id="KW-1185">Reference proteome</keyword>
<feature type="domain" description="BRCT" evidence="2">
    <location>
        <begin position="107"/>
        <end position="197"/>
    </location>
</feature>
<evidence type="ECO:0000259" key="2">
    <source>
        <dbReference type="PROSITE" id="PS50172"/>
    </source>
</evidence>
<evidence type="ECO:0000256" key="1">
    <source>
        <dbReference type="SAM" id="MobiDB-lite"/>
    </source>
</evidence>
<feature type="compositionally biased region" description="Polar residues" evidence="1">
    <location>
        <begin position="215"/>
        <end position="224"/>
    </location>
</feature>
<dbReference type="CDD" id="cd18438">
    <property type="entry name" value="BRCT_BRC1_like_rpt4"/>
    <property type="match status" value="1"/>
</dbReference>
<dbReference type="GO" id="GO:0035361">
    <property type="term" value="C:Cul8-RING ubiquitin ligase complex"/>
    <property type="evidence" value="ECO:0007669"/>
    <property type="project" value="TreeGrafter"/>
</dbReference>
<evidence type="ECO:0000313" key="4">
    <source>
        <dbReference type="Proteomes" id="UP001270362"/>
    </source>
</evidence>
<dbReference type="Gene3D" id="3.40.50.10190">
    <property type="entry name" value="BRCT domain"/>
    <property type="match status" value="5"/>
</dbReference>
<feature type="domain" description="BRCT" evidence="2">
    <location>
        <begin position="623"/>
        <end position="709"/>
    </location>
</feature>
<dbReference type="InterPro" id="IPR053036">
    <property type="entry name" value="CellCycle_DNARepair_Reg"/>
</dbReference>